<dbReference type="WBParaSite" id="OFLC_0000659601-mRNA-1">
    <property type="protein sequence ID" value="OFLC_0000659601-mRNA-1"/>
    <property type="gene ID" value="OFLC_0000659601"/>
</dbReference>
<protein>
    <submittedName>
        <fullName evidence="3">Neur_chan_LBD domain-containing protein</fullName>
    </submittedName>
</protein>
<evidence type="ECO:0000313" key="3">
    <source>
        <dbReference type="WBParaSite" id="OFLC_0000659601-mRNA-1"/>
    </source>
</evidence>
<dbReference type="EMBL" id="UZAJ01006364">
    <property type="protein sequence ID" value="VDO47041.1"/>
    <property type="molecule type" value="Genomic_DNA"/>
</dbReference>
<dbReference type="Proteomes" id="UP000267606">
    <property type="component" value="Unassembled WGS sequence"/>
</dbReference>
<keyword evidence="2" id="KW-1185">Reference proteome</keyword>
<organism evidence="3">
    <name type="scientific">Onchocerca flexuosa</name>
    <dbReference type="NCBI Taxonomy" id="387005"/>
    <lineage>
        <taxon>Eukaryota</taxon>
        <taxon>Metazoa</taxon>
        <taxon>Ecdysozoa</taxon>
        <taxon>Nematoda</taxon>
        <taxon>Chromadorea</taxon>
        <taxon>Rhabditida</taxon>
        <taxon>Spirurina</taxon>
        <taxon>Spiruromorpha</taxon>
        <taxon>Filarioidea</taxon>
        <taxon>Onchocercidae</taxon>
        <taxon>Onchocerca</taxon>
    </lineage>
</organism>
<reference evidence="1 2" key="2">
    <citation type="submission" date="2018-11" db="EMBL/GenBank/DDBJ databases">
        <authorList>
            <consortium name="Pathogen Informatics"/>
        </authorList>
    </citation>
    <scope>NUCLEOTIDE SEQUENCE [LARGE SCALE GENOMIC DNA]</scope>
</reference>
<dbReference type="AlphaFoldDB" id="A0A183HGI5"/>
<accession>A0A183HGI5</accession>
<dbReference type="STRING" id="387005.A0A183HGI5"/>
<gene>
    <name evidence="1" type="ORF">OFLC_LOCUS6597</name>
</gene>
<sequence length="154" mass="17551">MISAQERWEIDGRSCNFPTPSELSSQSDGQECCLEAKNWSTLLGTIRSMILLFVLYFAGLISVQRLSCDENIHDKSPIQNFPFSLHRSTRINGTIKKGQLNLHYANFEKSNELDLLRINVRLNDVNKSWDINKPLLQVTCQHPVDAVSFTLPTK</sequence>
<proteinExistence type="predicted"/>
<evidence type="ECO:0000313" key="1">
    <source>
        <dbReference type="EMBL" id="VDO47041.1"/>
    </source>
</evidence>
<evidence type="ECO:0000313" key="2">
    <source>
        <dbReference type="Proteomes" id="UP000267606"/>
    </source>
</evidence>
<name>A0A183HGI5_9BILA</name>
<reference evidence="3" key="1">
    <citation type="submission" date="2016-06" db="UniProtKB">
        <authorList>
            <consortium name="WormBaseParasite"/>
        </authorList>
    </citation>
    <scope>IDENTIFICATION</scope>
</reference>